<dbReference type="Pfam" id="PF03114">
    <property type="entry name" value="BAR"/>
    <property type="match status" value="1"/>
</dbReference>
<accession>A0A6P4YBD4</accession>
<dbReference type="GO" id="GO:0005737">
    <property type="term" value="C:cytoplasm"/>
    <property type="evidence" value="ECO:0007669"/>
    <property type="project" value="InterPro"/>
</dbReference>
<dbReference type="SUPFAM" id="SSF103657">
    <property type="entry name" value="BAR/IMD domain-like"/>
    <property type="match status" value="1"/>
</dbReference>
<evidence type="ECO:0000313" key="12">
    <source>
        <dbReference type="RefSeq" id="XP_019626415.1"/>
    </source>
</evidence>
<comment type="function">
    <text evidence="8">Involved in cytokinesis and septation where it has a role in the localization of F-actin.</text>
</comment>
<name>A0A6P4YBD4_BRABE</name>
<dbReference type="GO" id="GO:0048589">
    <property type="term" value="P:developmental growth"/>
    <property type="evidence" value="ECO:0007669"/>
    <property type="project" value="UniProtKB-ARBA"/>
</dbReference>
<gene>
    <name evidence="12" type="primary">LOC109471519</name>
</gene>
<dbReference type="InterPro" id="IPR027267">
    <property type="entry name" value="AH/BAR_dom_sf"/>
</dbReference>
<keyword evidence="2" id="KW-0963">Cytoplasm</keyword>
<dbReference type="GO" id="GO:0097320">
    <property type="term" value="P:plasma membrane tubulation"/>
    <property type="evidence" value="ECO:0007669"/>
    <property type="project" value="TreeGrafter"/>
</dbReference>
<evidence type="ECO:0000313" key="11">
    <source>
        <dbReference type="Proteomes" id="UP000515135"/>
    </source>
</evidence>
<dbReference type="GO" id="GO:0051301">
    <property type="term" value="P:cell division"/>
    <property type="evidence" value="ECO:0007669"/>
    <property type="project" value="UniProtKB-KW"/>
</dbReference>
<keyword evidence="4 9" id="KW-0175">Coiled coil</keyword>
<evidence type="ECO:0000256" key="2">
    <source>
        <dbReference type="ARBA" id="ARBA00022490"/>
    </source>
</evidence>
<dbReference type="InterPro" id="IPR037428">
    <property type="entry name" value="Bin3_BAR"/>
</dbReference>
<evidence type="ECO:0000256" key="8">
    <source>
        <dbReference type="ARBA" id="ARBA00059510"/>
    </source>
</evidence>
<dbReference type="PROSITE" id="PS51021">
    <property type="entry name" value="BAR"/>
    <property type="match status" value="1"/>
</dbReference>
<dbReference type="KEGG" id="bbel:109471519"/>
<evidence type="ECO:0000256" key="3">
    <source>
        <dbReference type="ARBA" id="ARBA00022618"/>
    </source>
</evidence>
<keyword evidence="7" id="KW-0131">Cell cycle</keyword>
<dbReference type="PANTHER" id="PTHR47174">
    <property type="entry name" value="BRIDGING INTEGRATOR 3"/>
    <property type="match status" value="1"/>
</dbReference>
<dbReference type="FunFam" id="1.20.1270.60:FF:000028">
    <property type="entry name" value="Bridging integrator 3 homolog"/>
    <property type="match status" value="1"/>
</dbReference>
<dbReference type="GO" id="GO:0008289">
    <property type="term" value="F:lipid binding"/>
    <property type="evidence" value="ECO:0007669"/>
    <property type="project" value="TreeGrafter"/>
</dbReference>
<dbReference type="Proteomes" id="UP000515135">
    <property type="component" value="Unplaced"/>
</dbReference>
<dbReference type="GeneID" id="109471519"/>
<dbReference type="PANTHER" id="PTHR47174:SF3">
    <property type="entry name" value="BRIDGING INTEGRATOR 3"/>
    <property type="match status" value="1"/>
</dbReference>
<evidence type="ECO:0000256" key="5">
    <source>
        <dbReference type="ARBA" id="ARBA00023210"/>
    </source>
</evidence>
<keyword evidence="6" id="KW-0206">Cytoskeleton</keyword>
<evidence type="ECO:0000256" key="9">
    <source>
        <dbReference type="SAM" id="Coils"/>
    </source>
</evidence>
<dbReference type="InterPro" id="IPR004148">
    <property type="entry name" value="BAR_dom"/>
</dbReference>
<dbReference type="RefSeq" id="XP_019626415.1">
    <property type="nucleotide sequence ID" value="XM_019770856.1"/>
</dbReference>
<keyword evidence="5" id="KW-0717">Septation</keyword>
<evidence type="ECO:0000256" key="6">
    <source>
        <dbReference type="ARBA" id="ARBA00023212"/>
    </source>
</evidence>
<feature type="domain" description="BAR" evidence="10">
    <location>
        <begin position="11"/>
        <end position="232"/>
    </location>
</feature>
<dbReference type="OrthoDB" id="446293at2759"/>
<reference evidence="12" key="1">
    <citation type="submission" date="2025-08" db="UniProtKB">
        <authorList>
            <consortium name="RefSeq"/>
        </authorList>
    </citation>
    <scope>IDENTIFICATION</scope>
    <source>
        <tissue evidence="12">Gonad</tissue>
    </source>
</reference>
<feature type="coiled-coil region" evidence="9">
    <location>
        <begin position="128"/>
        <end position="182"/>
    </location>
</feature>
<evidence type="ECO:0000256" key="7">
    <source>
        <dbReference type="ARBA" id="ARBA00023306"/>
    </source>
</evidence>
<evidence type="ECO:0000259" key="10">
    <source>
        <dbReference type="PROSITE" id="PS51021"/>
    </source>
</evidence>
<dbReference type="InterPro" id="IPR046982">
    <property type="entry name" value="BIN3/RVS161-like"/>
</dbReference>
<dbReference type="Gene3D" id="1.20.1270.60">
    <property type="entry name" value="Arfaptin homology (AH) domain/BAR domain"/>
    <property type="match status" value="1"/>
</dbReference>
<proteinExistence type="predicted"/>
<dbReference type="SMART" id="SM00721">
    <property type="entry name" value="BAR"/>
    <property type="match status" value="1"/>
</dbReference>
<keyword evidence="3" id="KW-0132">Cell division</keyword>
<dbReference type="GO" id="GO:0006897">
    <property type="term" value="P:endocytosis"/>
    <property type="evidence" value="ECO:0007669"/>
    <property type="project" value="InterPro"/>
</dbReference>
<dbReference type="GO" id="GO:0015629">
    <property type="term" value="C:actin cytoskeleton"/>
    <property type="evidence" value="ECO:0007669"/>
    <property type="project" value="TreeGrafter"/>
</dbReference>
<protein>
    <submittedName>
        <fullName evidence="12">Bridging integrator 3-like isoform X1</fullName>
    </submittedName>
</protein>
<dbReference type="GO" id="GO:0051666">
    <property type="term" value="P:actin cortical patch localization"/>
    <property type="evidence" value="ECO:0007669"/>
    <property type="project" value="InterPro"/>
</dbReference>
<organism evidence="11 12">
    <name type="scientific">Branchiostoma belcheri</name>
    <name type="common">Amphioxus</name>
    <dbReference type="NCBI Taxonomy" id="7741"/>
    <lineage>
        <taxon>Eukaryota</taxon>
        <taxon>Metazoa</taxon>
        <taxon>Chordata</taxon>
        <taxon>Cephalochordata</taxon>
        <taxon>Leptocardii</taxon>
        <taxon>Amphioxiformes</taxon>
        <taxon>Branchiostomatidae</taxon>
        <taxon>Branchiostoma</taxon>
    </lineage>
</organism>
<keyword evidence="11" id="KW-1185">Reference proteome</keyword>
<evidence type="ECO:0000256" key="1">
    <source>
        <dbReference type="ARBA" id="ARBA00004245"/>
    </source>
</evidence>
<dbReference type="CDD" id="cd07590">
    <property type="entry name" value="BAR_Bin3"/>
    <property type="match status" value="1"/>
</dbReference>
<dbReference type="AlphaFoldDB" id="A0A6P4YBD4"/>
<sequence length="255" mass="29022">MSWNPFNRLSASPKRTVISKTVEKDFERECTKLAQLDESTKKLYKDMRKCTEAVTALSKCEVKLGQDLVSTCQGEDMLRNEAEAVGATTAKLEGFSQELNTNSQKAVIEPMKRFTNIFPQANSAIRKREHSLQEYSRQQLKVEKLQEKERTGPNIVKLEQGKKALSAAKEDFEVQNSSLMEEMPQFYDGRIDYFQPCFEALLRSQVAYHSNAYKVLCELASDLGADTEPPPDLQYNADLQKQLFDMKALSIVLED</sequence>
<evidence type="ECO:0000256" key="4">
    <source>
        <dbReference type="ARBA" id="ARBA00023054"/>
    </source>
</evidence>
<comment type="subcellular location">
    <subcellularLocation>
        <location evidence="1">Cytoplasm</location>
        <location evidence="1">Cytoskeleton</location>
    </subcellularLocation>
</comment>